<dbReference type="Proteomes" id="UP000305888">
    <property type="component" value="Chromosome"/>
</dbReference>
<dbReference type="Gene3D" id="3.40.30.10">
    <property type="entry name" value="Glutaredoxin"/>
    <property type="match status" value="1"/>
</dbReference>
<dbReference type="EMBL" id="CP040818">
    <property type="protein sequence ID" value="QDL90325.1"/>
    <property type="molecule type" value="Genomic_DNA"/>
</dbReference>
<dbReference type="SFLD" id="SFLDS00019">
    <property type="entry name" value="Glutathione_Transferase_(cytos"/>
    <property type="match status" value="1"/>
</dbReference>
<evidence type="ECO:0000259" key="2">
    <source>
        <dbReference type="PROSITE" id="PS50405"/>
    </source>
</evidence>
<evidence type="ECO:0000313" key="3">
    <source>
        <dbReference type="EMBL" id="QDL90325.1"/>
    </source>
</evidence>
<dbReference type="InterPro" id="IPR040079">
    <property type="entry name" value="Glutathione_S-Trfase"/>
</dbReference>
<keyword evidence="4" id="KW-1185">Reference proteome</keyword>
<dbReference type="KEGG" id="ppru:FDP22_00035"/>
<protein>
    <submittedName>
        <fullName evidence="3">Glutathione S-transferase family protein</fullName>
    </submittedName>
</protein>
<dbReference type="PANTHER" id="PTHR43968:SF6">
    <property type="entry name" value="GLUTATHIONE S-TRANSFERASE OMEGA"/>
    <property type="match status" value="1"/>
</dbReference>
<dbReference type="SUPFAM" id="SSF52833">
    <property type="entry name" value="Thioredoxin-like"/>
    <property type="match status" value="1"/>
</dbReference>
<dbReference type="Pfam" id="PF13417">
    <property type="entry name" value="GST_N_3"/>
    <property type="match status" value="1"/>
</dbReference>
<proteinExistence type="predicted"/>
<dbReference type="PROSITE" id="PS50404">
    <property type="entry name" value="GST_NTER"/>
    <property type="match status" value="1"/>
</dbReference>
<dbReference type="InterPro" id="IPR036282">
    <property type="entry name" value="Glutathione-S-Trfase_C_sf"/>
</dbReference>
<sequence>MPSDTGLILHGAPWSVYVRIVRLVLAAKGLACRVDPVDAFAPGGPPAEHLSRQPFGRIPALSHGAVVLYETAAITRYLDEAFPGPALQPDTPLARARMAQAIGLADSYVYPCLVWQIYVPRSRPAPDLAVIAAATPRAETCLDALCALIGPGFGAARPGLADFHLLPMIDYFLKTPEGRRMLPARPALAQWWARMAGLPGVAEILSDAG</sequence>
<dbReference type="SUPFAM" id="SSF47616">
    <property type="entry name" value="GST C-terminal domain-like"/>
    <property type="match status" value="1"/>
</dbReference>
<evidence type="ECO:0000313" key="4">
    <source>
        <dbReference type="Proteomes" id="UP000305888"/>
    </source>
</evidence>
<dbReference type="InterPro" id="IPR004045">
    <property type="entry name" value="Glutathione_S-Trfase_N"/>
</dbReference>
<name>A0A5B8FPV8_9RHOB</name>
<dbReference type="GO" id="GO:0005737">
    <property type="term" value="C:cytoplasm"/>
    <property type="evidence" value="ECO:0007669"/>
    <property type="project" value="TreeGrafter"/>
</dbReference>
<dbReference type="CDD" id="cd00299">
    <property type="entry name" value="GST_C_family"/>
    <property type="match status" value="1"/>
</dbReference>
<dbReference type="RefSeq" id="WP_138575844.1">
    <property type="nucleotide sequence ID" value="NZ_CP040818.1"/>
</dbReference>
<dbReference type="SFLD" id="SFLDG00358">
    <property type="entry name" value="Main_(cytGST)"/>
    <property type="match status" value="1"/>
</dbReference>
<organism evidence="3 4">
    <name type="scientific">Paroceanicella profunda</name>
    <dbReference type="NCBI Taxonomy" id="2579971"/>
    <lineage>
        <taxon>Bacteria</taxon>
        <taxon>Pseudomonadati</taxon>
        <taxon>Pseudomonadota</taxon>
        <taxon>Alphaproteobacteria</taxon>
        <taxon>Rhodobacterales</taxon>
        <taxon>Paracoccaceae</taxon>
        <taxon>Paroceanicella</taxon>
    </lineage>
</organism>
<evidence type="ECO:0000259" key="1">
    <source>
        <dbReference type="PROSITE" id="PS50404"/>
    </source>
</evidence>
<dbReference type="AlphaFoldDB" id="A0A5B8FPV8"/>
<accession>A0A5B8FPV8</accession>
<dbReference type="GO" id="GO:0016740">
    <property type="term" value="F:transferase activity"/>
    <property type="evidence" value="ECO:0007669"/>
    <property type="project" value="UniProtKB-KW"/>
</dbReference>
<reference evidence="3 4" key="1">
    <citation type="submission" date="2019-06" db="EMBL/GenBank/DDBJ databases">
        <title>Genome sequence of Rhodobacteraceae bacterium D4M1.</title>
        <authorList>
            <person name="Cao J."/>
        </authorList>
    </citation>
    <scope>NUCLEOTIDE SEQUENCE [LARGE SCALE GENOMIC DNA]</scope>
    <source>
        <strain evidence="3 4">D4M1</strain>
    </source>
</reference>
<dbReference type="InterPro" id="IPR010987">
    <property type="entry name" value="Glutathione-S-Trfase_C-like"/>
</dbReference>
<dbReference type="OrthoDB" id="9797500at2"/>
<dbReference type="InterPro" id="IPR036249">
    <property type="entry name" value="Thioredoxin-like_sf"/>
</dbReference>
<gene>
    <name evidence="3" type="ORF">FDP22_00035</name>
</gene>
<dbReference type="InterPro" id="IPR050983">
    <property type="entry name" value="GST_Omega/HSP26"/>
</dbReference>
<feature type="domain" description="GST N-terminal" evidence="1">
    <location>
        <begin position="5"/>
        <end position="86"/>
    </location>
</feature>
<feature type="domain" description="GST C-terminal" evidence="2">
    <location>
        <begin position="91"/>
        <end position="209"/>
    </location>
</feature>
<dbReference type="PROSITE" id="PS50405">
    <property type="entry name" value="GST_CTER"/>
    <property type="match status" value="1"/>
</dbReference>
<keyword evidence="3" id="KW-0808">Transferase</keyword>
<dbReference type="Gene3D" id="1.20.1050.10">
    <property type="match status" value="1"/>
</dbReference>
<dbReference type="PANTHER" id="PTHR43968">
    <property type="match status" value="1"/>
</dbReference>